<gene>
    <name evidence="10" type="ORF">RED13_002568</name>
</gene>
<evidence type="ECO:0000256" key="4">
    <source>
        <dbReference type="ARBA" id="ARBA00022827"/>
    </source>
</evidence>
<evidence type="ECO:0000259" key="9">
    <source>
        <dbReference type="Pfam" id="PF12806"/>
    </source>
</evidence>
<dbReference type="SUPFAM" id="SSF56645">
    <property type="entry name" value="Acyl-CoA dehydrogenase NM domain-like"/>
    <property type="match status" value="1"/>
</dbReference>
<dbReference type="PANTHER" id="PTHR42803:SF3">
    <property type="entry name" value="ACYL-COA DEHYDROGENASE-RELATED"/>
    <property type="match status" value="1"/>
</dbReference>
<dbReference type="Proteomes" id="UP001281217">
    <property type="component" value="Unassembled WGS sequence"/>
</dbReference>
<dbReference type="Pfam" id="PF00441">
    <property type="entry name" value="Acyl-CoA_dh_1"/>
    <property type="match status" value="1"/>
</dbReference>
<keyword evidence="11" id="KW-1185">Reference proteome</keyword>
<dbReference type="InterPro" id="IPR013786">
    <property type="entry name" value="AcylCoA_DH/ox_N"/>
</dbReference>
<evidence type="ECO:0000259" key="8">
    <source>
        <dbReference type="Pfam" id="PF02771"/>
    </source>
</evidence>
<dbReference type="PANTHER" id="PTHR42803">
    <property type="entry name" value="ACYL-COA DEHYDROGENASE"/>
    <property type="match status" value="1"/>
</dbReference>
<dbReference type="InterPro" id="IPR025878">
    <property type="entry name" value="Acyl-CoA_dh-like_C_dom"/>
</dbReference>
<dbReference type="Pfam" id="PF02771">
    <property type="entry name" value="Acyl-CoA_dh_N"/>
    <property type="match status" value="1"/>
</dbReference>
<evidence type="ECO:0000313" key="11">
    <source>
        <dbReference type="Proteomes" id="UP001281217"/>
    </source>
</evidence>
<feature type="domain" description="Acyl-CoA dehydrogenase/oxidase N-terminal" evidence="8">
    <location>
        <begin position="39"/>
        <end position="156"/>
    </location>
</feature>
<dbReference type="SUPFAM" id="SSF47203">
    <property type="entry name" value="Acyl-CoA dehydrogenase C-terminal domain-like"/>
    <property type="match status" value="1"/>
</dbReference>
<dbReference type="Pfam" id="PF12806">
    <property type="entry name" value="Acyl-CoA_dh_C"/>
    <property type="match status" value="1"/>
</dbReference>
<evidence type="ECO:0000259" key="6">
    <source>
        <dbReference type="Pfam" id="PF00441"/>
    </source>
</evidence>
<sequence length="600" mass="66519">MTDTLLDSRNLAFELYEVLNAEELTQRERFADHNRETFDAALATARQIAEKYFAPHNRKNDENEPEFVDGSAVLIPEVKPAVDAFIEAGFQNAGRSYEQGGMQLPNLISRACFAHFQSANIATSSYPMLTMGASNLIGTFGTEDQKKRFFEPMLEGRFFGTMALTEPHAGSSLSDLRTRAEPAGDGTYRIKGNKIFISGGDHPLSENIVHMVLAKLPDAPPGVKGISLFIVPKFLVNDDGSLGARNDVTLAGLFHKMGWRGTTSTALNFGDNDNCVGYLVGEPHKGLSYMFQMMNEARIGVGMGAIMLGYAGYLYSLNYARERPQGRHPDGKDPTSPQVPIVEHADVRRMLLTQKAYVEGAFDLGLFCARLVDDGKTGSTDEQRQLAHELLDLLTPIVKSWPSEFCLKANELAIQILGGHGYTREYPVEQYYRDNRLNPIHEGTHGIQSLDLLARKLTQNKGAGLRQLNGLIQDSIQRAAEYPGLQELRSALEQLTQRLQSVTAALLGDLGAGKVNETLANSALYMKVFGHAVVGWRWLEQAIRAEEGLARGNAADEAFYRGKLQAARYFLTWEVPACNHELNLLEARDQTCMEMQDSWF</sequence>
<evidence type="ECO:0000256" key="5">
    <source>
        <dbReference type="RuleBase" id="RU362125"/>
    </source>
</evidence>
<organism evidence="10 11">
    <name type="scientific">Halopseudomonas formosensis</name>
    <dbReference type="NCBI Taxonomy" id="1002526"/>
    <lineage>
        <taxon>Bacteria</taxon>
        <taxon>Pseudomonadati</taxon>
        <taxon>Pseudomonadota</taxon>
        <taxon>Gammaproteobacteria</taxon>
        <taxon>Pseudomonadales</taxon>
        <taxon>Pseudomonadaceae</taxon>
        <taxon>Halopseudomonas</taxon>
    </lineage>
</organism>
<protein>
    <submittedName>
        <fullName evidence="10">Acyl-CoA dehydrogenase</fullName>
    </submittedName>
</protein>
<dbReference type="InterPro" id="IPR036250">
    <property type="entry name" value="AcylCo_DH-like_C"/>
</dbReference>
<comment type="caution">
    <text evidence="10">The sequence shown here is derived from an EMBL/GenBank/DDBJ whole genome shotgun (WGS) entry which is preliminary data.</text>
</comment>
<name>A0ABU5BZA8_9GAMM</name>
<keyword evidence="4 5" id="KW-0274">FAD</keyword>
<dbReference type="InterPro" id="IPR009075">
    <property type="entry name" value="AcylCo_DH/oxidase_C"/>
</dbReference>
<feature type="domain" description="Acyl-CoA dehydrogenase/oxidase C-terminal" evidence="6">
    <location>
        <begin position="285"/>
        <end position="454"/>
    </location>
</feature>
<keyword evidence="5" id="KW-0560">Oxidoreductase</keyword>
<evidence type="ECO:0000256" key="3">
    <source>
        <dbReference type="ARBA" id="ARBA00022630"/>
    </source>
</evidence>
<dbReference type="InterPro" id="IPR052166">
    <property type="entry name" value="Diverse_Acyl-CoA_DH"/>
</dbReference>
<proteinExistence type="inferred from homology"/>
<evidence type="ECO:0000256" key="1">
    <source>
        <dbReference type="ARBA" id="ARBA00001974"/>
    </source>
</evidence>
<reference evidence="11" key="1">
    <citation type="submission" date="2023-07" db="EMBL/GenBank/DDBJ databases">
        <authorList>
            <person name="de Witt J."/>
        </authorList>
    </citation>
    <scope>NUCLEOTIDE SEQUENCE [LARGE SCALE GENOMIC DNA]</scope>
    <source>
        <strain evidence="11">FZJ</strain>
    </source>
</reference>
<dbReference type="InterPro" id="IPR037069">
    <property type="entry name" value="AcylCoA_DH/ox_N_sf"/>
</dbReference>
<dbReference type="InterPro" id="IPR046373">
    <property type="entry name" value="Acyl-CoA_Oxase/DH_mid-dom_sf"/>
</dbReference>
<dbReference type="Gene3D" id="1.10.540.10">
    <property type="entry name" value="Acyl-CoA dehydrogenase/oxidase, N-terminal domain"/>
    <property type="match status" value="1"/>
</dbReference>
<dbReference type="InterPro" id="IPR006091">
    <property type="entry name" value="Acyl-CoA_Oxase/DH_mid-dom"/>
</dbReference>
<accession>A0ABU5BZA8</accession>
<dbReference type="Gene3D" id="1.20.140.10">
    <property type="entry name" value="Butyryl-CoA Dehydrogenase, subunit A, domain 3"/>
    <property type="match status" value="1"/>
</dbReference>
<comment type="cofactor">
    <cofactor evidence="1 5">
        <name>FAD</name>
        <dbReference type="ChEBI" id="CHEBI:57692"/>
    </cofactor>
</comment>
<dbReference type="Gene3D" id="2.40.110.10">
    <property type="entry name" value="Butyryl-CoA Dehydrogenase, subunit A, domain 2"/>
    <property type="match status" value="1"/>
</dbReference>
<evidence type="ECO:0000259" key="7">
    <source>
        <dbReference type="Pfam" id="PF02770"/>
    </source>
</evidence>
<dbReference type="Pfam" id="PF02770">
    <property type="entry name" value="Acyl-CoA_dh_M"/>
    <property type="match status" value="1"/>
</dbReference>
<dbReference type="InterPro" id="IPR009100">
    <property type="entry name" value="AcylCoA_DH/oxidase_NM_dom_sf"/>
</dbReference>
<dbReference type="EMBL" id="JAVRDO010000006">
    <property type="protein sequence ID" value="MDX9688122.1"/>
    <property type="molecule type" value="Genomic_DNA"/>
</dbReference>
<feature type="domain" description="Acetyl-CoA dehydrogenase-like C-terminal" evidence="9">
    <location>
        <begin position="472"/>
        <end position="596"/>
    </location>
</feature>
<evidence type="ECO:0000313" key="10">
    <source>
        <dbReference type="EMBL" id="MDX9688122.1"/>
    </source>
</evidence>
<keyword evidence="3 5" id="KW-0285">Flavoprotein</keyword>
<comment type="similarity">
    <text evidence="2 5">Belongs to the acyl-CoA dehydrogenase family.</text>
</comment>
<dbReference type="RefSeq" id="WP_320331654.1">
    <property type="nucleotide sequence ID" value="NZ_JAVRDO010000006.1"/>
</dbReference>
<evidence type="ECO:0000256" key="2">
    <source>
        <dbReference type="ARBA" id="ARBA00009347"/>
    </source>
</evidence>
<feature type="domain" description="Acyl-CoA oxidase/dehydrogenase middle" evidence="7">
    <location>
        <begin position="162"/>
        <end position="270"/>
    </location>
</feature>